<dbReference type="Proteomes" id="UP000198994">
    <property type="component" value="Unassembled WGS sequence"/>
</dbReference>
<keyword evidence="1" id="KW-0472">Membrane</keyword>
<evidence type="ECO:0000256" key="2">
    <source>
        <dbReference type="SAM" id="SignalP"/>
    </source>
</evidence>
<feature type="signal peptide" evidence="2">
    <location>
        <begin position="1"/>
        <end position="30"/>
    </location>
</feature>
<proteinExistence type="predicted"/>
<evidence type="ECO:0000313" key="4">
    <source>
        <dbReference type="Proteomes" id="UP000198994"/>
    </source>
</evidence>
<protein>
    <submittedName>
        <fullName evidence="3">VPLPA-CTERM protein sorting domain-containing protein</fullName>
    </submittedName>
</protein>
<keyword evidence="2" id="KW-0732">Signal</keyword>
<dbReference type="NCBIfam" id="TIGR03370">
    <property type="entry name" value="VPLPA-CTERM"/>
    <property type="match status" value="1"/>
</dbReference>
<dbReference type="EMBL" id="FNAV01000023">
    <property type="protein sequence ID" value="SDF48110.1"/>
    <property type="molecule type" value="Genomic_DNA"/>
</dbReference>
<organism evidence="3 4">
    <name type="scientific">Salipiger thiooxidans</name>
    <dbReference type="NCBI Taxonomy" id="282683"/>
    <lineage>
        <taxon>Bacteria</taxon>
        <taxon>Pseudomonadati</taxon>
        <taxon>Pseudomonadota</taxon>
        <taxon>Alphaproteobacteria</taxon>
        <taxon>Rhodobacterales</taxon>
        <taxon>Roseobacteraceae</taxon>
        <taxon>Salipiger</taxon>
    </lineage>
</organism>
<evidence type="ECO:0000313" key="3">
    <source>
        <dbReference type="EMBL" id="SDF48110.1"/>
    </source>
</evidence>
<reference evidence="4" key="1">
    <citation type="submission" date="2016-10" db="EMBL/GenBank/DDBJ databases">
        <authorList>
            <person name="Varghese N."/>
            <person name="Submissions S."/>
        </authorList>
    </citation>
    <scope>NUCLEOTIDE SEQUENCE [LARGE SCALE GENOMIC DNA]</scope>
    <source>
        <strain evidence="4">DSM 10146</strain>
    </source>
</reference>
<feature type="chain" id="PRO_5011546000" evidence="2">
    <location>
        <begin position="31"/>
        <end position="225"/>
    </location>
</feature>
<evidence type="ECO:0000256" key="1">
    <source>
        <dbReference type="SAM" id="Phobius"/>
    </source>
</evidence>
<keyword evidence="1" id="KW-1133">Transmembrane helix</keyword>
<name>A0A1G7LGG9_9RHOB</name>
<feature type="transmembrane region" description="Helical" evidence="1">
    <location>
        <begin position="197"/>
        <end position="217"/>
    </location>
</feature>
<keyword evidence="1" id="KW-0812">Transmembrane</keyword>
<gene>
    <name evidence="3" type="ORF">SAMN04488105_12351</name>
</gene>
<keyword evidence="4" id="KW-1185">Reference proteome</keyword>
<dbReference type="InterPro" id="IPR022472">
    <property type="entry name" value="VPLPA-CTERM"/>
</dbReference>
<dbReference type="AlphaFoldDB" id="A0A1G7LGG9"/>
<dbReference type="OrthoDB" id="9154446at2"/>
<sequence length="225" mass="23112">MIFAAKLKNMVVAGLIGAGVLLGASQQAGAVTFPFENIPGAGVAGDAYAGNFSLNVTDLGSGNALFQIVSAAAPALNYFIRTIFVHDSSPSLFTALPNRNDQSHSVGTVNMRRYFRGNLPQGNNVGFSTDFIFNRVPGAANANAIQQGETGGFILGVSGSFASIISALTSGELRFGIHLQRLPGGASDSFVNSVTPVPLPAAGILLIGALGGLGFAARRKKRMAA</sequence>
<accession>A0A1G7LGG9</accession>
<dbReference type="RefSeq" id="WP_089963589.1">
    <property type="nucleotide sequence ID" value="NZ_FNAV01000023.1"/>
</dbReference>